<organism evidence="2 3">
    <name type="scientific">Peronospora matthiolae</name>
    <dbReference type="NCBI Taxonomy" id="2874970"/>
    <lineage>
        <taxon>Eukaryota</taxon>
        <taxon>Sar</taxon>
        <taxon>Stramenopiles</taxon>
        <taxon>Oomycota</taxon>
        <taxon>Peronosporomycetes</taxon>
        <taxon>Peronosporales</taxon>
        <taxon>Peronosporaceae</taxon>
        <taxon>Peronospora</taxon>
    </lineage>
</organism>
<dbReference type="AlphaFoldDB" id="A0AAV1TG54"/>
<proteinExistence type="predicted"/>
<dbReference type="EMBL" id="CAKLBY020000051">
    <property type="protein sequence ID" value="CAK7920049.1"/>
    <property type="molecule type" value="Genomic_DNA"/>
</dbReference>
<feature type="region of interest" description="Disordered" evidence="1">
    <location>
        <begin position="50"/>
        <end position="116"/>
    </location>
</feature>
<evidence type="ECO:0000256" key="1">
    <source>
        <dbReference type="SAM" id="MobiDB-lite"/>
    </source>
</evidence>
<evidence type="ECO:0000313" key="2">
    <source>
        <dbReference type="EMBL" id="CAK7920049.1"/>
    </source>
</evidence>
<evidence type="ECO:0000313" key="3">
    <source>
        <dbReference type="Proteomes" id="UP001162060"/>
    </source>
</evidence>
<reference evidence="2" key="1">
    <citation type="submission" date="2024-01" db="EMBL/GenBank/DDBJ databases">
        <authorList>
            <person name="Webb A."/>
        </authorList>
    </citation>
    <scope>NUCLEOTIDE SEQUENCE</scope>
    <source>
        <strain evidence="2">Pm1</strain>
    </source>
</reference>
<name>A0AAV1TG54_9STRA</name>
<comment type="caution">
    <text evidence="2">The sequence shown here is derived from an EMBL/GenBank/DDBJ whole genome shotgun (WGS) entry which is preliminary data.</text>
</comment>
<feature type="compositionally biased region" description="Polar residues" evidence="1">
    <location>
        <begin position="53"/>
        <end position="75"/>
    </location>
</feature>
<gene>
    <name evidence="2" type="ORF">PM001_LOCUS6421</name>
</gene>
<dbReference type="Proteomes" id="UP001162060">
    <property type="component" value="Unassembled WGS sequence"/>
</dbReference>
<protein>
    <submittedName>
        <fullName evidence="2">Uncharacterized protein</fullName>
    </submittedName>
</protein>
<sequence length="116" mass="13090">MATLATRREHVEHFIATLDDRELAKQLILLRLANVNELDETLRASQRIKSRQLRTSTGSNKFRQRAIASQNSTPFKTARAARAIRERIESSGSESDSIGSDEDKDRRQLCMTTTSG</sequence>
<accession>A0AAV1TG54</accession>